<protein>
    <submittedName>
        <fullName evidence="1">CPCC family cysteine-rich protein</fullName>
    </submittedName>
</protein>
<dbReference type="EMBL" id="JASVYU020000019">
    <property type="protein sequence ID" value="MFB8963224.1"/>
    <property type="molecule type" value="Genomic_DNA"/>
</dbReference>
<comment type="caution">
    <text evidence="1">The sequence shown here is derived from an EMBL/GenBank/DDBJ whole genome shotgun (WGS) entry which is preliminary data.</text>
</comment>
<proteinExistence type="predicted"/>
<evidence type="ECO:0000313" key="2">
    <source>
        <dbReference type="Proteomes" id="UP001169740"/>
    </source>
</evidence>
<name>A0ACC6VBW1_9XANT</name>
<accession>A0ACC6VBW1</accession>
<reference evidence="1" key="1">
    <citation type="submission" date="2024-09" db="EMBL/GenBank/DDBJ databases">
        <authorList>
            <person name="Popovic Milovanovic T."/>
            <person name="Greer S."/>
            <person name="Ilicic R."/>
            <person name="Jelusic A."/>
            <person name="Grant M."/>
            <person name="Vicente J."/>
            <person name="Studholme D.J."/>
        </authorList>
    </citation>
    <scope>NUCLEOTIDE SEQUENCE</scope>
    <source>
        <strain evidence="1">Xp320</strain>
    </source>
</reference>
<evidence type="ECO:0000313" key="1">
    <source>
        <dbReference type="EMBL" id="MFB8963224.1"/>
    </source>
</evidence>
<dbReference type="Proteomes" id="UP001169740">
    <property type="component" value="Unassembled WGS sequence"/>
</dbReference>
<sequence length="71" mass="7781">MTAIDLNPTLMPCPCCGRRTITELGSYEICPVCRWEDDPVQSEDPDFSGGANELSLHLARIRWGSNSPGEA</sequence>
<gene>
    <name evidence="1" type="ORF">QSH54_015300</name>
</gene>
<organism evidence="1 2">
    <name type="scientific">Xanthomonas arboricola pv. pruni</name>
    <dbReference type="NCBI Taxonomy" id="69929"/>
    <lineage>
        <taxon>Bacteria</taxon>
        <taxon>Pseudomonadati</taxon>
        <taxon>Pseudomonadota</taxon>
        <taxon>Gammaproteobacteria</taxon>
        <taxon>Lysobacterales</taxon>
        <taxon>Lysobacteraceae</taxon>
        <taxon>Xanthomonas</taxon>
    </lineage>
</organism>